<dbReference type="Proteomes" id="UP000002051">
    <property type="component" value="Unassembled WGS sequence"/>
</dbReference>
<dbReference type="EMBL" id="CM001217">
    <property type="protein sequence ID" value="KEH42404.1"/>
    <property type="molecule type" value="Genomic_DNA"/>
</dbReference>
<proteinExistence type="predicted"/>
<name>A0A072VK85_MEDTR</name>
<evidence type="ECO:0000313" key="1">
    <source>
        <dbReference type="EMBL" id="KEH42404.1"/>
    </source>
</evidence>
<organism evidence="1 3">
    <name type="scientific">Medicago truncatula</name>
    <name type="common">Barrel medic</name>
    <name type="synonym">Medicago tribuloides</name>
    <dbReference type="NCBI Taxonomy" id="3880"/>
    <lineage>
        <taxon>Eukaryota</taxon>
        <taxon>Viridiplantae</taxon>
        <taxon>Streptophyta</taxon>
        <taxon>Embryophyta</taxon>
        <taxon>Tracheophyta</taxon>
        <taxon>Spermatophyta</taxon>
        <taxon>Magnoliopsida</taxon>
        <taxon>eudicotyledons</taxon>
        <taxon>Gunneridae</taxon>
        <taxon>Pentapetalae</taxon>
        <taxon>rosids</taxon>
        <taxon>fabids</taxon>
        <taxon>Fabales</taxon>
        <taxon>Fabaceae</taxon>
        <taxon>Papilionoideae</taxon>
        <taxon>50 kb inversion clade</taxon>
        <taxon>NPAAA clade</taxon>
        <taxon>Hologalegina</taxon>
        <taxon>IRL clade</taxon>
        <taxon>Trifolieae</taxon>
        <taxon>Medicago</taxon>
    </lineage>
</organism>
<reference evidence="2" key="3">
    <citation type="submission" date="2015-04" db="UniProtKB">
        <authorList>
            <consortium name="EnsemblPlants"/>
        </authorList>
    </citation>
    <scope>IDENTIFICATION</scope>
    <source>
        <strain evidence="2">cv. Jemalong A17</strain>
    </source>
</reference>
<accession>A0A072VK85</accession>
<dbReference type="EnsemblPlants" id="KEH42404">
    <property type="protein sequence ID" value="KEH42404"/>
    <property type="gene ID" value="MTR_1g069115"/>
</dbReference>
<dbReference type="HOGENOM" id="CLU_2725936_0_0_1"/>
<evidence type="ECO:0000313" key="3">
    <source>
        <dbReference type="Proteomes" id="UP000002051"/>
    </source>
</evidence>
<gene>
    <name evidence="1" type="ordered locus">MTR_1g069115</name>
</gene>
<protein>
    <submittedName>
        <fullName evidence="1 2">Uncharacterized protein</fullName>
    </submittedName>
</protein>
<dbReference type="AlphaFoldDB" id="A0A072VK85"/>
<evidence type="ECO:0000313" key="2">
    <source>
        <dbReference type="EnsemblPlants" id="KEH42404"/>
    </source>
</evidence>
<sequence length="72" mass="7927">MDFLTTRKLMDTDADLMVSTPADIPLLNQKKTFGIVESRAGNEPNQLENSSILDLIIGSLNLVHEPNESNLS</sequence>
<reference evidence="1 3" key="2">
    <citation type="journal article" date="2014" name="BMC Genomics">
        <title>An improved genome release (version Mt4.0) for the model legume Medicago truncatula.</title>
        <authorList>
            <person name="Tang H."/>
            <person name="Krishnakumar V."/>
            <person name="Bidwell S."/>
            <person name="Rosen B."/>
            <person name="Chan A."/>
            <person name="Zhou S."/>
            <person name="Gentzbittel L."/>
            <person name="Childs K.L."/>
            <person name="Yandell M."/>
            <person name="Gundlach H."/>
            <person name="Mayer K.F."/>
            <person name="Schwartz D.C."/>
            <person name="Town C.D."/>
        </authorList>
    </citation>
    <scope>GENOME REANNOTATION</scope>
    <source>
        <strain evidence="1">A17</strain>
        <strain evidence="2 3">cv. Jemalong A17</strain>
    </source>
</reference>
<keyword evidence="3" id="KW-1185">Reference proteome</keyword>
<reference evidence="1 3" key="1">
    <citation type="journal article" date="2011" name="Nature">
        <title>The Medicago genome provides insight into the evolution of rhizobial symbioses.</title>
        <authorList>
            <person name="Young N.D."/>
            <person name="Debelle F."/>
            <person name="Oldroyd G.E."/>
            <person name="Geurts R."/>
            <person name="Cannon S.B."/>
            <person name="Udvardi M.K."/>
            <person name="Benedito V.A."/>
            <person name="Mayer K.F."/>
            <person name="Gouzy J."/>
            <person name="Schoof H."/>
            <person name="Van de Peer Y."/>
            <person name="Proost S."/>
            <person name="Cook D.R."/>
            <person name="Meyers B.C."/>
            <person name="Spannagl M."/>
            <person name="Cheung F."/>
            <person name="De Mita S."/>
            <person name="Krishnakumar V."/>
            <person name="Gundlach H."/>
            <person name="Zhou S."/>
            <person name="Mudge J."/>
            <person name="Bharti A.K."/>
            <person name="Murray J.D."/>
            <person name="Naoumkina M.A."/>
            <person name="Rosen B."/>
            <person name="Silverstein K.A."/>
            <person name="Tang H."/>
            <person name="Rombauts S."/>
            <person name="Zhao P.X."/>
            <person name="Zhou P."/>
            <person name="Barbe V."/>
            <person name="Bardou P."/>
            <person name="Bechner M."/>
            <person name="Bellec A."/>
            <person name="Berger A."/>
            <person name="Berges H."/>
            <person name="Bidwell S."/>
            <person name="Bisseling T."/>
            <person name="Choisne N."/>
            <person name="Couloux A."/>
            <person name="Denny R."/>
            <person name="Deshpande S."/>
            <person name="Dai X."/>
            <person name="Doyle J.J."/>
            <person name="Dudez A.M."/>
            <person name="Farmer A.D."/>
            <person name="Fouteau S."/>
            <person name="Franken C."/>
            <person name="Gibelin C."/>
            <person name="Gish J."/>
            <person name="Goldstein S."/>
            <person name="Gonzalez A.J."/>
            <person name="Green P.J."/>
            <person name="Hallab A."/>
            <person name="Hartog M."/>
            <person name="Hua A."/>
            <person name="Humphray S.J."/>
            <person name="Jeong D.H."/>
            <person name="Jing Y."/>
            <person name="Jocker A."/>
            <person name="Kenton S.M."/>
            <person name="Kim D.J."/>
            <person name="Klee K."/>
            <person name="Lai H."/>
            <person name="Lang C."/>
            <person name="Lin S."/>
            <person name="Macmil S.L."/>
            <person name="Magdelenat G."/>
            <person name="Matthews L."/>
            <person name="McCorrison J."/>
            <person name="Monaghan E.L."/>
            <person name="Mun J.H."/>
            <person name="Najar F.Z."/>
            <person name="Nicholson C."/>
            <person name="Noirot C."/>
            <person name="O'Bleness M."/>
            <person name="Paule C.R."/>
            <person name="Poulain J."/>
            <person name="Prion F."/>
            <person name="Qin B."/>
            <person name="Qu C."/>
            <person name="Retzel E.F."/>
            <person name="Riddle C."/>
            <person name="Sallet E."/>
            <person name="Samain S."/>
            <person name="Samson N."/>
            <person name="Sanders I."/>
            <person name="Saurat O."/>
            <person name="Scarpelli C."/>
            <person name="Schiex T."/>
            <person name="Segurens B."/>
            <person name="Severin A.J."/>
            <person name="Sherrier D.J."/>
            <person name="Shi R."/>
            <person name="Sims S."/>
            <person name="Singer S.R."/>
            <person name="Sinharoy S."/>
            <person name="Sterck L."/>
            <person name="Viollet A."/>
            <person name="Wang B.B."/>
            <person name="Wang K."/>
            <person name="Wang M."/>
            <person name="Wang X."/>
            <person name="Warfsmann J."/>
            <person name="Weissenbach J."/>
            <person name="White D.D."/>
            <person name="White J.D."/>
            <person name="Wiley G.B."/>
            <person name="Wincker P."/>
            <person name="Xing Y."/>
            <person name="Yang L."/>
            <person name="Yao Z."/>
            <person name="Ying F."/>
            <person name="Zhai J."/>
            <person name="Zhou L."/>
            <person name="Zuber A."/>
            <person name="Denarie J."/>
            <person name="Dixon R.A."/>
            <person name="May G.D."/>
            <person name="Schwartz D.C."/>
            <person name="Rogers J."/>
            <person name="Quetier F."/>
            <person name="Town C.D."/>
            <person name="Roe B.A."/>
        </authorList>
    </citation>
    <scope>NUCLEOTIDE SEQUENCE [LARGE SCALE GENOMIC DNA]</scope>
    <source>
        <strain evidence="1">A17</strain>
        <strain evidence="2 3">cv. Jemalong A17</strain>
    </source>
</reference>